<dbReference type="AlphaFoldDB" id="A0A2K3E381"/>
<gene>
    <name evidence="7" type="ORF">CHLRE_02g114900v5</name>
</gene>
<evidence type="ECO:0000256" key="4">
    <source>
        <dbReference type="PROSITE-ProRule" id="PRU00175"/>
    </source>
</evidence>
<accession>A0A2K3E381</accession>
<feature type="compositionally biased region" description="Low complexity" evidence="5">
    <location>
        <begin position="174"/>
        <end position="190"/>
    </location>
</feature>
<evidence type="ECO:0000313" key="8">
    <source>
        <dbReference type="Proteomes" id="UP000006906"/>
    </source>
</evidence>
<dbReference type="InParanoid" id="A0A2K3E381"/>
<dbReference type="PROSITE" id="PS50089">
    <property type="entry name" value="ZF_RING_2"/>
    <property type="match status" value="1"/>
</dbReference>
<name>A0A2K3E381_CHLRE</name>
<evidence type="ECO:0000256" key="2">
    <source>
        <dbReference type="ARBA" id="ARBA00023043"/>
    </source>
</evidence>
<feature type="compositionally biased region" description="Basic residues" evidence="5">
    <location>
        <begin position="84"/>
        <end position="94"/>
    </location>
</feature>
<dbReference type="SUPFAM" id="SSF48403">
    <property type="entry name" value="Ankyrin repeat"/>
    <property type="match status" value="1"/>
</dbReference>
<feature type="repeat" description="ANK" evidence="3">
    <location>
        <begin position="214"/>
        <end position="246"/>
    </location>
</feature>
<feature type="repeat" description="ANK" evidence="3">
    <location>
        <begin position="288"/>
        <end position="320"/>
    </location>
</feature>
<dbReference type="Gene3D" id="1.25.40.20">
    <property type="entry name" value="Ankyrin repeat-containing domain"/>
    <property type="match status" value="1"/>
</dbReference>
<feature type="compositionally biased region" description="Gly residues" evidence="5">
    <location>
        <begin position="115"/>
        <end position="132"/>
    </location>
</feature>
<dbReference type="InterPro" id="IPR001841">
    <property type="entry name" value="Znf_RING"/>
</dbReference>
<feature type="region of interest" description="Disordered" evidence="5">
    <location>
        <begin position="84"/>
        <end position="196"/>
    </location>
</feature>
<evidence type="ECO:0000256" key="1">
    <source>
        <dbReference type="ARBA" id="ARBA00022737"/>
    </source>
</evidence>
<protein>
    <recommendedName>
        <fullName evidence="6">RING-type domain-containing protein</fullName>
    </recommendedName>
</protein>
<sequence>MGATISSCVEPGPTFALFEAVRTGDVRRINMWLGLQPELLKYRNLSSGDTVWHVAAVAGNAEVLEALASHAPALEELEVQQRRLQRQKSSRRRREAASAGRVAPRAELAVAAGAGAVGSGRGSGSGSSGAGGALSEADRASPSQPASPNAAAPSHPDVQRTQSDEQPPQPHLPAQEQADPQLQQQQQASADTPEPAQAARVELLRSVINLRSDKHQTPLMHAANAGRLDVLKWLLQQGADPWAQDRCGLRSALHYAAMRGRVECVQALLDFMPSTAELRRYLEYRSISGLTPLHYAVSMGQAEVVRLLLQRGADMMAVNLIGDAYDLVQVPKRSTPLHVAAAVPGPGGLQCALVLLQHYHHNLAGPSFPDPRRRVDITGRTPYQVANFYRSQSALISELLHPASNLASMFEREGGAEAAGGGGYAEGAAPVLRLKQIAGAAVRRQLLADIEHSERVIQHFRRRHRAAGGLERLSPFACSSTPAASAPDPDPHVGLPGGVDDSGCALERLPHEPAGSSRSGSTCGVGQVPDAACCPPEMQQRVGGCVVAVPAAKESDSRHGTASDAGSCCEGGKGCGSVKAAAGGCPAGSAAAAAVVLPGVEKVTAQACCSGGGCGGEEASAAGAAAPAEGAAAGAASDSTVMVVPCCTLDERQRGACCSAPCVCSSNCRPGPAPQPHASSTTGSVAVAAAAPALSRASSKAALSLQRSPSLAGSVSAGTSAPMAAAVLLRPLPGCCTVRQPLNRFASRSLGYEAAGGTGANALRAGATAARGGAYAKAPLVPVAQCSVCLEDAFCLVSEPCHHRLCATCSRDVTQRATALPLACVVCREPVFQFTSPVC</sequence>
<dbReference type="PROSITE" id="PS50297">
    <property type="entry name" value="ANK_REP_REGION"/>
    <property type="match status" value="2"/>
</dbReference>
<keyword evidence="4" id="KW-0862">Zinc</keyword>
<dbReference type="ExpressionAtlas" id="A0A2K3E381">
    <property type="expression patterns" value="baseline"/>
</dbReference>
<proteinExistence type="predicted"/>
<dbReference type="EMBL" id="CM008963">
    <property type="protein sequence ID" value="PNW87246.1"/>
    <property type="molecule type" value="Genomic_DNA"/>
</dbReference>
<dbReference type="Gramene" id="PNW87246">
    <property type="protein sequence ID" value="PNW87246"/>
    <property type="gene ID" value="CHLRE_02g114900v5"/>
</dbReference>
<keyword evidence="4" id="KW-0863">Zinc-finger</keyword>
<keyword evidence="2 3" id="KW-0040">ANK repeat</keyword>
<feature type="compositionally biased region" description="Low complexity" evidence="5">
    <location>
        <begin position="97"/>
        <end position="114"/>
    </location>
</feature>
<dbReference type="GO" id="GO:0008270">
    <property type="term" value="F:zinc ion binding"/>
    <property type="evidence" value="ECO:0007669"/>
    <property type="project" value="UniProtKB-KW"/>
</dbReference>
<dbReference type="GeneID" id="5725439"/>
<dbReference type="PANTHER" id="PTHR24173">
    <property type="entry name" value="ANKYRIN REPEAT CONTAINING"/>
    <property type="match status" value="1"/>
</dbReference>
<dbReference type="OrthoDB" id="534630at2759"/>
<dbReference type="Pfam" id="PF12796">
    <property type="entry name" value="Ank_2"/>
    <property type="match status" value="1"/>
</dbReference>
<keyword evidence="1" id="KW-0677">Repeat</keyword>
<dbReference type="KEGG" id="cre:CHLRE_02g114900v5"/>
<dbReference type="InterPro" id="IPR002110">
    <property type="entry name" value="Ankyrin_rpt"/>
</dbReference>
<dbReference type="RefSeq" id="XP_042927582.1">
    <property type="nucleotide sequence ID" value="XM_043059948.1"/>
</dbReference>
<reference evidence="7 8" key="1">
    <citation type="journal article" date="2007" name="Science">
        <title>The Chlamydomonas genome reveals the evolution of key animal and plant functions.</title>
        <authorList>
            <person name="Merchant S.S."/>
            <person name="Prochnik S.E."/>
            <person name="Vallon O."/>
            <person name="Harris E.H."/>
            <person name="Karpowicz S.J."/>
            <person name="Witman G.B."/>
            <person name="Terry A."/>
            <person name="Salamov A."/>
            <person name="Fritz-Laylin L.K."/>
            <person name="Marechal-Drouard L."/>
            <person name="Marshall W.F."/>
            <person name="Qu L.H."/>
            <person name="Nelson D.R."/>
            <person name="Sanderfoot A.A."/>
            <person name="Spalding M.H."/>
            <person name="Kapitonov V.V."/>
            <person name="Ren Q."/>
            <person name="Ferris P."/>
            <person name="Lindquist E."/>
            <person name="Shapiro H."/>
            <person name="Lucas S.M."/>
            <person name="Grimwood J."/>
            <person name="Schmutz J."/>
            <person name="Cardol P."/>
            <person name="Cerutti H."/>
            <person name="Chanfreau G."/>
            <person name="Chen C.L."/>
            <person name="Cognat V."/>
            <person name="Croft M.T."/>
            <person name="Dent R."/>
            <person name="Dutcher S."/>
            <person name="Fernandez E."/>
            <person name="Fukuzawa H."/>
            <person name="Gonzalez-Ballester D."/>
            <person name="Gonzalez-Halphen D."/>
            <person name="Hallmann A."/>
            <person name="Hanikenne M."/>
            <person name="Hippler M."/>
            <person name="Inwood W."/>
            <person name="Jabbari K."/>
            <person name="Kalanon M."/>
            <person name="Kuras R."/>
            <person name="Lefebvre P.A."/>
            <person name="Lemaire S.D."/>
            <person name="Lobanov A.V."/>
            <person name="Lohr M."/>
            <person name="Manuell A."/>
            <person name="Meier I."/>
            <person name="Mets L."/>
            <person name="Mittag M."/>
            <person name="Mittelmeier T."/>
            <person name="Moroney J.V."/>
            <person name="Moseley J."/>
            <person name="Napoli C."/>
            <person name="Nedelcu A.M."/>
            <person name="Niyogi K."/>
            <person name="Novoselov S.V."/>
            <person name="Paulsen I.T."/>
            <person name="Pazour G."/>
            <person name="Purton S."/>
            <person name="Ral J.P."/>
            <person name="Riano-Pachon D.M."/>
            <person name="Riekhof W."/>
            <person name="Rymarquis L."/>
            <person name="Schroda M."/>
            <person name="Stern D."/>
            <person name="Umen J."/>
            <person name="Willows R."/>
            <person name="Wilson N."/>
            <person name="Zimmer S.L."/>
            <person name="Allmer J."/>
            <person name="Balk J."/>
            <person name="Bisova K."/>
            <person name="Chen C.J."/>
            <person name="Elias M."/>
            <person name="Gendler K."/>
            <person name="Hauser C."/>
            <person name="Lamb M.R."/>
            <person name="Ledford H."/>
            <person name="Long J.C."/>
            <person name="Minagawa J."/>
            <person name="Page M.D."/>
            <person name="Pan J."/>
            <person name="Pootakham W."/>
            <person name="Roje S."/>
            <person name="Rose A."/>
            <person name="Stahlberg E."/>
            <person name="Terauchi A.M."/>
            <person name="Yang P."/>
            <person name="Ball S."/>
            <person name="Bowler C."/>
            <person name="Dieckmann C.L."/>
            <person name="Gladyshev V.N."/>
            <person name="Green P."/>
            <person name="Jorgensen R."/>
            <person name="Mayfield S."/>
            <person name="Mueller-Roeber B."/>
            <person name="Rajamani S."/>
            <person name="Sayre R.T."/>
            <person name="Brokstein P."/>
            <person name="Dubchak I."/>
            <person name="Goodstein D."/>
            <person name="Hornick L."/>
            <person name="Huang Y.W."/>
            <person name="Jhaveri J."/>
            <person name="Luo Y."/>
            <person name="Martinez D."/>
            <person name="Ngau W.C."/>
            <person name="Otillar B."/>
            <person name="Poliakov A."/>
            <person name="Porter A."/>
            <person name="Szajkowski L."/>
            <person name="Werner G."/>
            <person name="Zhou K."/>
            <person name="Grigoriev I.V."/>
            <person name="Rokhsar D.S."/>
            <person name="Grossman A.R."/>
        </authorList>
    </citation>
    <scope>NUCLEOTIDE SEQUENCE [LARGE SCALE GENOMIC DNA]</scope>
    <source>
        <strain evidence="8">CC-503</strain>
    </source>
</reference>
<dbReference type="OMA" id="VRRINMW"/>
<feature type="domain" description="RING-type" evidence="6">
    <location>
        <begin position="786"/>
        <end position="828"/>
    </location>
</feature>
<organism evidence="7 8">
    <name type="scientific">Chlamydomonas reinhardtii</name>
    <name type="common">Chlamydomonas smithii</name>
    <dbReference type="NCBI Taxonomy" id="3055"/>
    <lineage>
        <taxon>Eukaryota</taxon>
        <taxon>Viridiplantae</taxon>
        <taxon>Chlorophyta</taxon>
        <taxon>core chlorophytes</taxon>
        <taxon>Chlorophyceae</taxon>
        <taxon>CS clade</taxon>
        <taxon>Chlamydomonadales</taxon>
        <taxon>Chlamydomonadaceae</taxon>
        <taxon>Chlamydomonas</taxon>
    </lineage>
</organism>
<evidence type="ECO:0000256" key="3">
    <source>
        <dbReference type="PROSITE-ProRule" id="PRU00023"/>
    </source>
</evidence>
<dbReference type="SMART" id="SM00248">
    <property type="entry name" value="ANK"/>
    <property type="match status" value="5"/>
</dbReference>
<dbReference type="PROSITE" id="PS50088">
    <property type="entry name" value="ANK_REPEAT"/>
    <property type="match status" value="2"/>
</dbReference>
<evidence type="ECO:0000313" key="7">
    <source>
        <dbReference type="EMBL" id="PNW87246.1"/>
    </source>
</evidence>
<dbReference type="InterPro" id="IPR013083">
    <property type="entry name" value="Znf_RING/FYVE/PHD"/>
</dbReference>
<dbReference type="InterPro" id="IPR036770">
    <property type="entry name" value="Ankyrin_rpt-contain_sf"/>
</dbReference>
<dbReference type="PaxDb" id="3055-EDP07584"/>
<feature type="region of interest" description="Disordered" evidence="5">
    <location>
        <begin position="479"/>
        <end position="522"/>
    </location>
</feature>
<dbReference type="SUPFAM" id="SSF57850">
    <property type="entry name" value="RING/U-box"/>
    <property type="match status" value="1"/>
</dbReference>
<feature type="compositionally biased region" description="Low complexity" evidence="5">
    <location>
        <begin position="140"/>
        <end position="156"/>
    </location>
</feature>
<dbReference type="PANTHER" id="PTHR24173:SF74">
    <property type="entry name" value="ANKYRIN REPEAT DOMAIN-CONTAINING PROTEIN 16"/>
    <property type="match status" value="1"/>
</dbReference>
<evidence type="ECO:0000259" key="6">
    <source>
        <dbReference type="PROSITE" id="PS50089"/>
    </source>
</evidence>
<keyword evidence="4" id="KW-0479">Metal-binding</keyword>
<keyword evidence="8" id="KW-1185">Reference proteome</keyword>
<dbReference type="Gene3D" id="3.30.40.10">
    <property type="entry name" value="Zinc/RING finger domain, C3HC4 (zinc finger)"/>
    <property type="match status" value="1"/>
</dbReference>
<dbReference type="Proteomes" id="UP000006906">
    <property type="component" value="Chromosome 2"/>
</dbReference>
<evidence type="ECO:0000256" key="5">
    <source>
        <dbReference type="SAM" id="MobiDB-lite"/>
    </source>
</evidence>